<dbReference type="InterPro" id="IPR004843">
    <property type="entry name" value="Calcineurin-like_PHP"/>
</dbReference>
<evidence type="ECO:0000313" key="5">
    <source>
        <dbReference type="Proteomes" id="UP000326912"/>
    </source>
</evidence>
<dbReference type="Gene3D" id="3.60.21.10">
    <property type="match status" value="1"/>
</dbReference>
<dbReference type="GO" id="GO:0046872">
    <property type="term" value="F:metal ion binding"/>
    <property type="evidence" value="ECO:0007669"/>
    <property type="project" value="UniProtKB-KW"/>
</dbReference>
<reference evidence="4 5" key="1">
    <citation type="submission" date="2019-10" db="EMBL/GenBank/DDBJ databases">
        <title>Dictyobacter vulcani sp. nov., within the class Ktedonobacteria, isolated from soil of volcanic Mt. Zao.</title>
        <authorList>
            <person name="Zheng Y."/>
            <person name="Wang C.M."/>
            <person name="Sakai Y."/>
            <person name="Abe K."/>
            <person name="Yokota A."/>
            <person name="Yabe S."/>
        </authorList>
    </citation>
    <scope>NUCLEOTIDE SEQUENCE [LARGE SCALE GENOMIC DNA]</scope>
    <source>
        <strain evidence="4 5">W12</strain>
    </source>
</reference>
<dbReference type="PANTHER" id="PTHR31302:SF31">
    <property type="entry name" value="PHOSPHODIESTERASE YAEI"/>
    <property type="match status" value="1"/>
</dbReference>
<dbReference type="GO" id="GO:0009245">
    <property type="term" value="P:lipid A biosynthetic process"/>
    <property type="evidence" value="ECO:0007669"/>
    <property type="project" value="TreeGrafter"/>
</dbReference>
<evidence type="ECO:0000259" key="3">
    <source>
        <dbReference type="Pfam" id="PF00149"/>
    </source>
</evidence>
<comment type="caution">
    <text evidence="4">The sequence shown here is derived from an EMBL/GenBank/DDBJ whole genome shotgun (WGS) entry which is preliminary data.</text>
</comment>
<name>A0A5J4KMW4_9CHLR</name>
<dbReference type="InterPro" id="IPR029052">
    <property type="entry name" value="Metallo-depent_PP-like"/>
</dbReference>
<keyword evidence="1" id="KW-0479">Metal-binding</keyword>
<dbReference type="GO" id="GO:0008758">
    <property type="term" value="F:UDP-2,3-diacylglucosamine hydrolase activity"/>
    <property type="evidence" value="ECO:0007669"/>
    <property type="project" value="TreeGrafter"/>
</dbReference>
<proteinExistence type="predicted"/>
<dbReference type="RefSeq" id="WP_151755720.1">
    <property type="nucleotide sequence ID" value="NZ_BKZW01000001.1"/>
</dbReference>
<evidence type="ECO:0000256" key="2">
    <source>
        <dbReference type="ARBA" id="ARBA00022801"/>
    </source>
</evidence>
<keyword evidence="2" id="KW-0378">Hydrolase</keyword>
<organism evidence="4 5">
    <name type="scientific">Dictyobacter vulcani</name>
    <dbReference type="NCBI Taxonomy" id="2607529"/>
    <lineage>
        <taxon>Bacteria</taxon>
        <taxon>Bacillati</taxon>
        <taxon>Chloroflexota</taxon>
        <taxon>Ktedonobacteria</taxon>
        <taxon>Ktedonobacterales</taxon>
        <taxon>Dictyobacteraceae</taxon>
        <taxon>Dictyobacter</taxon>
    </lineage>
</organism>
<dbReference type="InterPro" id="IPR051158">
    <property type="entry name" value="Metallophosphoesterase_sf"/>
</dbReference>
<dbReference type="SUPFAM" id="SSF56300">
    <property type="entry name" value="Metallo-dependent phosphatases"/>
    <property type="match status" value="1"/>
</dbReference>
<dbReference type="Pfam" id="PF00149">
    <property type="entry name" value="Metallophos"/>
    <property type="match status" value="1"/>
</dbReference>
<gene>
    <name evidence="4" type="primary">ykuE</name>
    <name evidence="4" type="ORF">KDW_19120</name>
</gene>
<dbReference type="Proteomes" id="UP000326912">
    <property type="component" value="Unassembled WGS sequence"/>
</dbReference>
<evidence type="ECO:0000256" key="1">
    <source>
        <dbReference type="ARBA" id="ARBA00022723"/>
    </source>
</evidence>
<dbReference type="AlphaFoldDB" id="A0A5J4KMW4"/>
<protein>
    <submittedName>
        <fullName evidence="4">Putative metallophosphoesterase YkuE</fullName>
    </submittedName>
</protein>
<sequence>MRRRTFLRNTLATATGTMVVGGGTMLYARSIEPAWLDIHYQRLVLPHLHPVFNGYRIAHITDLHTDETFMTAARLAEVVQVVNEQDADLILITGDFVTRFLTSSATTLAELRHLRARDGVFGVLGNHDHWANPEQIRMILAFNNIHELNDAWHTIDRGGGNAVLQVVGMDDLWSDDGLGMTAWTHEGRFVRLLNAMPAQGAALLMVHEPDFADVTAHHRRIDLQLSGHSHGGQVRLPFYGSLQLPPLAHKYPAGMYNVSDWKFATLYQSRTRDGGAAVTSELPP</sequence>
<evidence type="ECO:0000313" key="4">
    <source>
        <dbReference type="EMBL" id="GER87750.1"/>
    </source>
</evidence>
<dbReference type="PANTHER" id="PTHR31302">
    <property type="entry name" value="TRANSMEMBRANE PROTEIN WITH METALLOPHOSPHOESTERASE DOMAIN-RELATED"/>
    <property type="match status" value="1"/>
</dbReference>
<accession>A0A5J4KMW4</accession>
<dbReference type="EMBL" id="BKZW01000001">
    <property type="protein sequence ID" value="GER87750.1"/>
    <property type="molecule type" value="Genomic_DNA"/>
</dbReference>
<feature type="domain" description="Calcineurin-like phosphoesterase" evidence="3">
    <location>
        <begin position="56"/>
        <end position="231"/>
    </location>
</feature>
<dbReference type="GO" id="GO:0016020">
    <property type="term" value="C:membrane"/>
    <property type="evidence" value="ECO:0007669"/>
    <property type="project" value="GOC"/>
</dbReference>
<keyword evidence="5" id="KW-1185">Reference proteome</keyword>